<name>A0A2T6KSB8_9RHOB</name>
<evidence type="ECO:0000313" key="1">
    <source>
        <dbReference type="EMBL" id="PUB19441.1"/>
    </source>
</evidence>
<dbReference type="EMBL" id="QBUD01000001">
    <property type="protein sequence ID" value="PUB19441.1"/>
    <property type="molecule type" value="Genomic_DNA"/>
</dbReference>
<proteinExistence type="predicted"/>
<protein>
    <submittedName>
        <fullName evidence="1">Uncharacterized protein</fullName>
    </submittedName>
</protein>
<accession>A0A2T6KSB8</accession>
<feature type="non-terminal residue" evidence="1">
    <location>
        <position position="1"/>
    </location>
</feature>
<sequence length="71" mass="7747">DQHLTGTRAVKVDLHDLKRLSSFNSNGGTCSQWSSPLMVALITTFDCHVRAKTFDPTITTLVPVLEFPACG</sequence>
<keyword evidence="2" id="KW-1185">Reference proteome</keyword>
<evidence type="ECO:0000313" key="2">
    <source>
        <dbReference type="Proteomes" id="UP000244523"/>
    </source>
</evidence>
<reference evidence="1 2" key="1">
    <citation type="submission" date="2018-04" db="EMBL/GenBank/DDBJ databases">
        <title>Genomic Encyclopedia of Archaeal and Bacterial Type Strains, Phase II (KMG-II): from individual species to whole genera.</title>
        <authorList>
            <person name="Goeker M."/>
        </authorList>
    </citation>
    <scope>NUCLEOTIDE SEQUENCE [LARGE SCALE GENOMIC DNA]</scope>
    <source>
        <strain evidence="1 2">DSM 29955</strain>
    </source>
</reference>
<dbReference type="Proteomes" id="UP000244523">
    <property type="component" value="Unassembled WGS sequence"/>
</dbReference>
<dbReference type="AlphaFoldDB" id="A0A2T6KSB8"/>
<comment type="caution">
    <text evidence="1">The sequence shown here is derived from an EMBL/GenBank/DDBJ whole genome shotgun (WGS) entry which is preliminary data.</text>
</comment>
<gene>
    <name evidence="1" type="ORF">C8N45_1011039</name>
</gene>
<organism evidence="1 2">
    <name type="scientific">Yoonia sediminilitoris</name>
    <dbReference type="NCBI Taxonomy" id="1286148"/>
    <lineage>
        <taxon>Bacteria</taxon>
        <taxon>Pseudomonadati</taxon>
        <taxon>Pseudomonadota</taxon>
        <taxon>Alphaproteobacteria</taxon>
        <taxon>Rhodobacterales</taxon>
        <taxon>Paracoccaceae</taxon>
        <taxon>Yoonia</taxon>
    </lineage>
</organism>